<keyword evidence="5" id="KW-0687">Ribonucleoprotein</keyword>
<dbReference type="InterPro" id="IPR002942">
    <property type="entry name" value="S4_RNA-bd"/>
</dbReference>
<evidence type="ECO:0000256" key="5">
    <source>
        <dbReference type="ARBA" id="ARBA00023274"/>
    </source>
</evidence>
<evidence type="ECO:0000256" key="1">
    <source>
        <dbReference type="ARBA" id="ARBA00007500"/>
    </source>
</evidence>
<dbReference type="InterPro" id="IPR014722">
    <property type="entry name" value="Rib_uL2_dom2"/>
</dbReference>
<dbReference type="Gene3D" id="2.40.50.740">
    <property type="match status" value="1"/>
</dbReference>
<feature type="domain" description="RNA-binding S4" evidence="7">
    <location>
        <begin position="42"/>
        <end position="100"/>
    </location>
</feature>
<keyword evidence="3 6" id="KW-0694">RNA-binding</keyword>
<evidence type="ECO:0000313" key="8">
    <source>
        <dbReference type="EMBL" id="KAJ1614101.1"/>
    </source>
</evidence>
<evidence type="ECO:0000256" key="2">
    <source>
        <dbReference type="ARBA" id="ARBA00022730"/>
    </source>
</evidence>
<dbReference type="Gene3D" id="3.10.290.10">
    <property type="entry name" value="RNA-binding S4 domain"/>
    <property type="match status" value="1"/>
</dbReference>
<dbReference type="InterPro" id="IPR013843">
    <property type="entry name" value="Ribosomal_eS4_N"/>
</dbReference>
<dbReference type="PANTHER" id="PTHR11581">
    <property type="entry name" value="30S/40S RIBOSOMAL PROTEIN S4"/>
    <property type="match status" value="1"/>
</dbReference>
<dbReference type="InterPro" id="IPR000876">
    <property type="entry name" value="Ribosomal_eS4"/>
</dbReference>
<dbReference type="Proteomes" id="UP001071777">
    <property type="component" value="Unassembled WGS sequence"/>
</dbReference>
<dbReference type="InterPro" id="IPR041982">
    <property type="entry name" value="Ribosomal_eS4_KOW"/>
</dbReference>
<dbReference type="PROSITE" id="PS50889">
    <property type="entry name" value="S4"/>
    <property type="match status" value="1"/>
</dbReference>
<dbReference type="Pfam" id="PF00900">
    <property type="entry name" value="Ribosomal_S4e"/>
    <property type="match status" value="1"/>
</dbReference>
<evidence type="ECO:0000256" key="6">
    <source>
        <dbReference type="PROSITE-ProRule" id="PRU00182"/>
    </source>
</evidence>
<keyword evidence="2 6" id="KW-0699">rRNA-binding</keyword>
<comment type="caution">
    <text evidence="8">The sequence shown here is derived from an EMBL/GenBank/DDBJ whole genome shotgun (WGS) entry which is preliminary data.</text>
</comment>
<dbReference type="InterPro" id="IPR032277">
    <property type="entry name" value="Ribosomal_eS4_C"/>
</dbReference>
<evidence type="ECO:0000256" key="3">
    <source>
        <dbReference type="ARBA" id="ARBA00022884"/>
    </source>
</evidence>
<organism evidence="8 9">
    <name type="scientific">Cryptosporidium canis</name>
    <dbReference type="NCBI Taxonomy" id="195482"/>
    <lineage>
        <taxon>Eukaryota</taxon>
        <taxon>Sar</taxon>
        <taxon>Alveolata</taxon>
        <taxon>Apicomplexa</taxon>
        <taxon>Conoidasida</taxon>
        <taxon>Coccidia</taxon>
        <taxon>Eucoccidiorida</taxon>
        <taxon>Eimeriorina</taxon>
        <taxon>Cryptosporidiidae</taxon>
        <taxon>Cryptosporidium</taxon>
    </lineage>
</organism>
<keyword evidence="4 8" id="KW-0689">Ribosomal protein</keyword>
<proteinExistence type="inferred from homology"/>
<keyword evidence="9" id="KW-1185">Reference proteome</keyword>
<sequence>MTRGPKKHMKRVAAPSNWMLDKLTGVYAPRPSSGPHKLRECIPLAILLRNRLKFALTYTEAKYIVMQRLIKVDGKVRTDICFPLGLMDVVSIDRVGKNIRIMYDTKGRFVPVQIDAKEAGFKLCKVNKVALGAKGIPTATTNDARTLRYIHPDVKANDTVKIDLATGKGDATWLPPSSVQSACYVGFSVMNNDLNGNLSYNIEYGEEWSRLSVMNVLMFCSQRAVSVLGASGRGFPCSWEQSGRHLGLVLDFVKCEVGNMCMVTGGRSQGRVGTITHFERKMGSQCIVTVRDQKGATFATLMKNIFVIGEEKPLITLPKDKGIRLSNVEDRNLRMKKHKN</sequence>
<accession>A0ABQ8PAS0</accession>
<reference evidence="8" key="1">
    <citation type="submission" date="2022-10" db="EMBL/GenBank/DDBJ databases">
        <title>Adaptive evolution leads to modifications in subtelomeric GC content in a zoonotic Cryptosporidium species.</title>
        <authorList>
            <person name="Li J."/>
            <person name="Feng Y."/>
            <person name="Xiao L."/>
        </authorList>
    </citation>
    <scope>NUCLEOTIDE SEQUENCE</scope>
    <source>
        <strain evidence="8">25894</strain>
    </source>
</reference>
<dbReference type="InterPro" id="IPR013845">
    <property type="entry name" value="Ribosomal_eS4_central_region"/>
</dbReference>
<name>A0ABQ8PAS0_9CRYT</name>
<dbReference type="Gene3D" id="2.30.30.30">
    <property type="match status" value="1"/>
</dbReference>
<dbReference type="InterPro" id="IPR018199">
    <property type="entry name" value="Ribosomal_eS4_N_CS"/>
</dbReference>
<dbReference type="CDD" id="cd00165">
    <property type="entry name" value="S4"/>
    <property type="match status" value="1"/>
</dbReference>
<dbReference type="CDD" id="cd06087">
    <property type="entry name" value="KOW_RPS4"/>
    <property type="match status" value="1"/>
</dbReference>
<comment type="similarity">
    <text evidence="1">Belongs to the eukaryotic ribosomal protein eS4 family.</text>
</comment>
<dbReference type="SMART" id="SM00363">
    <property type="entry name" value="S4"/>
    <property type="match status" value="1"/>
</dbReference>
<protein>
    <submittedName>
        <fullName evidence="8">Ribosomal protein S4</fullName>
    </submittedName>
</protein>
<dbReference type="PANTHER" id="PTHR11581:SF0">
    <property type="entry name" value="SMALL RIBOSOMAL SUBUNIT PROTEIN ES4"/>
    <property type="match status" value="1"/>
</dbReference>
<dbReference type="Pfam" id="PF16121">
    <property type="entry name" value="40S_S4_C"/>
    <property type="match status" value="1"/>
</dbReference>
<gene>
    <name evidence="8" type="ORF">OJ252_803</name>
</gene>
<dbReference type="InterPro" id="IPR036986">
    <property type="entry name" value="S4_RNA-bd_sf"/>
</dbReference>
<dbReference type="GO" id="GO:0005840">
    <property type="term" value="C:ribosome"/>
    <property type="evidence" value="ECO:0007669"/>
    <property type="project" value="UniProtKB-KW"/>
</dbReference>
<dbReference type="SUPFAM" id="SSF55174">
    <property type="entry name" value="Alpha-L RNA-binding motif"/>
    <property type="match status" value="1"/>
</dbReference>
<dbReference type="Pfam" id="PF01479">
    <property type="entry name" value="S4"/>
    <property type="match status" value="1"/>
</dbReference>
<evidence type="ECO:0000259" key="7">
    <source>
        <dbReference type="SMART" id="SM00363"/>
    </source>
</evidence>
<dbReference type="HAMAP" id="MF_00485">
    <property type="entry name" value="Ribosomal_eS4"/>
    <property type="match status" value="1"/>
</dbReference>
<dbReference type="Pfam" id="PF08071">
    <property type="entry name" value="RS4NT"/>
    <property type="match status" value="1"/>
</dbReference>
<dbReference type="EMBL" id="JAPCXB010000026">
    <property type="protein sequence ID" value="KAJ1614101.1"/>
    <property type="molecule type" value="Genomic_DNA"/>
</dbReference>
<evidence type="ECO:0000256" key="4">
    <source>
        <dbReference type="ARBA" id="ARBA00022980"/>
    </source>
</evidence>
<evidence type="ECO:0000313" key="9">
    <source>
        <dbReference type="Proteomes" id="UP001071777"/>
    </source>
</evidence>
<dbReference type="InterPro" id="IPR038237">
    <property type="entry name" value="Ribosomal_eS4_central_sf"/>
</dbReference>
<dbReference type="PROSITE" id="PS00528">
    <property type="entry name" value="RIBOSOMAL_S4E"/>
    <property type="match status" value="1"/>
</dbReference>